<evidence type="ECO:0000256" key="1">
    <source>
        <dbReference type="ARBA" id="ARBA00008966"/>
    </source>
</evidence>
<feature type="compositionally biased region" description="Basic and acidic residues" evidence="2">
    <location>
        <begin position="29"/>
        <end position="38"/>
    </location>
</feature>
<dbReference type="InterPro" id="IPR025160">
    <property type="entry name" value="AATF"/>
</dbReference>
<dbReference type="InterPro" id="IPR012617">
    <property type="entry name" value="AATF_C"/>
</dbReference>
<dbReference type="EMBL" id="VOFY01000009">
    <property type="protein sequence ID" value="KAA8589222.1"/>
    <property type="molecule type" value="Genomic_DNA"/>
</dbReference>
<protein>
    <recommendedName>
        <fullName evidence="7">Apoptosis antagonizing transcription factor</fullName>
    </recommendedName>
</protein>
<feature type="region of interest" description="Disordered" evidence="2">
    <location>
        <begin position="1"/>
        <end position="59"/>
    </location>
</feature>
<dbReference type="GO" id="GO:0006357">
    <property type="term" value="P:regulation of transcription by RNA polymerase II"/>
    <property type="evidence" value="ECO:0007669"/>
    <property type="project" value="TreeGrafter"/>
</dbReference>
<dbReference type="Pfam" id="PF08164">
    <property type="entry name" value="TRAUB"/>
    <property type="match status" value="1"/>
</dbReference>
<dbReference type="PANTHER" id="PTHR15565:SF0">
    <property type="entry name" value="PROTEIN AATF"/>
    <property type="match status" value="1"/>
</dbReference>
<dbReference type="GO" id="GO:0005730">
    <property type="term" value="C:nucleolus"/>
    <property type="evidence" value="ECO:0007669"/>
    <property type="project" value="TreeGrafter"/>
</dbReference>
<proteinExistence type="inferred from homology"/>
<evidence type="ECO:0000259" key="4">
    <source>
        <dbReference type="Pfam" id="PF13339"/>
    </source>
</evidence>
<evidence type="ECO:0000313" key="5">
    <source>
        <dbReference type="EMBL" id="KAA8589222.1"/>
    </source>
</evidence>
<sequence>MAGSFSQELEDLLNPLPKFADPEDEDDEATKAKVIERFNEDDDEDGGLSALRKHNSSLLSETDRRYVGKTVSRKQLLMDVDESGEEEGSIEEQDEEEDSLGDEEADDEENEEEEVVGRDAQLSAQLSFPQGVDFHKLTEGMDDLGVSEDDSGEETEGSDEDDDETEDDDDDEDEGTVRTFSQEKVDEEVEKGNAVKNQLALWDQLLEGRIKIQKALMTANQLPQPQTFPHFKRRGGAELAGELKNTHKALKALQRSLLELHDQTLYQNANTRSITQGKTNAQGEDEEINTDDNEVENGYVQEEGAPKRKLEMAEYPNFMAKRFAAFQPYCNATLQKWHDKTRLTMGKSSKGFGAFDRNILTQVEQVMMDKERLVRRTQTRRSEYRVLGKKEASVLTSETVSTEGEEVEQLKANTHLKDLDEDIFDDDDFYHQLLRELIERKTSAADPNDQVAMGRQWLAIQKLRSKIKKKVDTKASKGRKVRFHIHSKLVNFMAPIDHSSVSDDARSELYRGLFGPSLSTPILTKIVNSSWYDHISIFLCLDSGEDPVEAVLAEDGNLPLVVVNLVLAQQLHNLAAHRRLSHRKSKISPAMLHLQRDALLANNNTGVPALLPFHDDDDDADVNGHRRPGPHVWKGHRLCSRVIVPTHHYSSLVSTMMALIQERINQEYGIFWFKFSFWSLLSSGQPLDPHFPPRKSKSLESDWQLTVVEKLNRKSYNCSE</sequence>
<reference evidence="5 6" key="1">
    <citation type="submission" date="2019-08" db="EMBL/GenBank/DDBJ databases">
        <title>A chromosome-level genome assembly, high-density linkage maps, and genome scans reveal the genomic architecture of hybrid incompatibilities underlying speciation via character displacement in darters (Percidae: Etheostominae).</title>
        <authorList>
            <person name="Moran R.L."/>
            <person name="Catchen J.M."/>
            <person name="Fuller R.C."/>
        </authorList>
    </citation>
    <scope>NUCLEOTIDE SEQUENCE [LARGE SCALE GENOMIC DNA]</scope>
    <source>
        <strain evidence="5">EspeVRDwgs_2016</strain>
        <tissue evidence="5">Muscle</tissue>
    </source>
</reference>
<feature type="compositionally biased region" description="Acidic residues" evidence="2">
    <location>
        <begin position="140"/>
        <end position="174"/>
    </location>
</feature>
<evidence type="ECO:0008006" key="7">
    <source>
        <dbReference type="Google" id="ProtNLM"/>
    </source>
</evidence>
<feature type="region of interest" description="Disordered" evidence="2">
    <location>
        <begin position="278"/>
        <end position="298"/>
    </location>
</feature>
<accession>A0A5J5D3C9</accession>
<comment type="caution">
    <text evidence="5">The sequence shown here is derived from an EMBL/GenBank/DDBJ whole genome shotgun (WGS) entry which is preliminary data.</text>
</comment>
<feature type="domain" description="Apoptosis-antagonizing transcription factor C-terminal" evidence="3">
    <location>
        <begin position="430"/>
        <end position="514"/>
    </location>
</feature>
<dbReference type="Pfam" id="PF13339">
    <property type="entry name" value="AATF-Che1"/>
    <property type="match status" value="1"/>
</dbReference>
<feature type="domain" description="AATF leucine zipper-containing" evidence="4">
    <location>
        <begin position="188"/>
        <end position="340"/>
    </location>
</feature>
<feature type="compositionally biased region" description="Acidic residues" evidence="2">
    <location>
        <begin position="283"/>
        <end position="295"/>
    </location>
</feature>
<evidence type="ECO:0000259" key="3">
    <source>
        <dbReference type="Pfam" id="PF08164"/>
    </source>
</evidence>
<feature type="region of interest" description="Disordered" evidence="2">
    <location>
        <begin position="74"/>
        <end position="191"/>
    </location>
</feature>
<evidence type="ECO:0000313" key="6">
    <source>
        <dbReference type="Proteomes" id="UP000327493"/>
    </source>
</evidence>
<keyword evidence="6" id="KW-1185">Reference proteome</keyword>
<evidence type="ECO:0000256" key="2">
    <source>
        <dbReference type="SAM" id="MobiDB-lite"/>
    </source>
</evidence>
<gene>
    <name evidence="5" type="ORF">FQN60_012587</name>
</gene>
<dbReference type="AlphaFoldDB" id="A0A5J5D3C9"/>
<name>A0A5J5D3C9_9PERO</name>
<feature type="compositionally biased region" description="Acidic residues" evidence="2">
    <location>
        <begin position="79"/>
        <end position="114"/>
    </location>
</feature>
<organism evidence="5 6">
    <name type="scientific">Etheostoma spectabile</name>
    <name type="common">orangethroat darter</name>
    <dbReference type="NCBI Taxonomy" id="54343"/>
    <lineage>
        <taxon>Eukaryota</taxon>
        <taxon>Metazoa</taxon>
        <taxon>Chordata</taxon>
        <taxon>Craniata</taxon>
        <taxon>Vertebrata</taxon>
        <taxon>Euteleostomi</taxon>
        <taxon>Actinopterygii</taxon>
        <taxon>Neopterygii</taxon>
        <taxon>Teleostei</taxon>
        <taxon>Neoteleostei</taxon>
        <taxon>Acanthomorphata</taxon>
        <taxon>Eupercaria</taxon>
        <taxon>Perciformes</taxon>
        <taxon>Percoidei</taxon>
        <taxon>Percidae</taxon>
        <taxon>Etheostomatinae</taxon>
        <taxon>Etheostoma</taxon>
    </lineage>
</organism>
<dbReference type="Proteomes" id="UP000327493">
    <property type="component" value="Chromosome 9"/>
</dbReference>
<dbReference type="PANTHER" id="PTHR15565">
    <property type="entry name" value="AATF PROTEIN APOPTOSIS ANTAGONIZING TRANSCRIPTION FACTOR"/>
    <property type="match status" value="1"/>
</dbReference>
<comment type="similarity">
    <text evidence="1">Belongs to the AATF family.</text>
</comment>
<dbReference type="InterPro" id="IPR039223">
    <property type="entry name" value="AATF/Bfr2"/>
</dbReference>